<dbReference type="EMBL" id="JACCHT010000002">
    <property type="protein sequence ID" value="NYT28178.1"/>
    <property type="molecule type" value="Genomic_DNA"/>
</dbReference>
<sequence>MSFMIKANSDTLITIDIANQVSLDSTNKIITINPGSDLTVNKNYYVKI</sequence>
<evidence type="ECO:0000313" key="2">
    <source>
        <dbReference type="Proteomes" id="UP000568751"/>
    </source>
</evidence>
<reference evidence="1 2" key="1">
    <citation type="submission" date="2020-05" db="EMBL/GenBank/DDBJ databases">
        <title>Horizontal transmission and recombination maintain forever young bacterial symbiont genomes.</title>
        <authorList>
            <person name="Russell S.L."/>
            <person name="Pepper-Tunick E."/>
            <person name="Svedberg J."/>
            <person name="Byrne A."/>
            <person name="Ruelas Castillo J."/>
            <person name="Vollmers C."/>
            <person name="Beinart R.A."/>
            <person name="Corbett-Detig R."/>
        </authorList>
    </citation>
    <scope>NUCLEOTIDE SEQUENCE [LARGE SCALE GENOMIC DNA]</scope>
    <source>
        <strain evidence="1">455</strain>
    </source>
</reference>
<evidence type="ECO:0000313" key="1">
    <source>
        <dbReference type="EMBL" id="NYT28178.1"/>
    </source>
</evidence>
<gene>
    <name evidence="1" type="ORF">H0A76_09995</name>
</gene>
<dbReference type="Proteomes" id="UP000568751">
    <property type="component" value="Unassembled WGS sequence"/>
</dbReference>
<comment type="caution">
    <text evidence="1">The sequence shown here is derived from an EMBL/GenBank/DDBJ whole genome shotgun (WGS) entry which is preliminary data.</text>
</comment>
<protein>
    <recommendedName>
        <fullName evidence="3">SbsA Ig-like domain-containing protein</fullName>
    </recommendedName>
</protein>
<name>A0A853F3V2_9GAMM</name>
<accession>A0A853F3V2</accession>
<organism evidence="1 2">
    <name type="scientific">Candidatus Thiodubiliella endoseptemdiera</name>
    <dbReference type="NCBI Taxonomy" id="2738886"/>
    <lineage>
        <taxon>Bacteria</taxon>
        <taxon>Pseudomonadati</taxon>
        <taxon>Pseudomonadota</taxon>
        <taxon>Gammaproteobacteria</taxon>
        <taxon>Candidatus Pseudothioglobaceae</taxon>
        <taxon>Candidatus Thiodubiliella</taxon>
    </lineage>
</organism>
<proteinExistence type="predicted"/>
<evidence type="ECO:0008006" key="3">
    <source>
        <dbReference type="Google" id="ProtNLM"/>
    </source>
</evidence>
<dbReference type="AlphaFoldDB" id="A0A853F3V2"/>